<name>A0A8S9VFN9_PHYIN</name>
<feature type="non-terminal residue" evidence="1">
    <location>
        <position position="1"/>
    </location>
</feature>
<comment type="caution">
    <text evidence="1">The sequence shown here is derived from an EMBL/GenBank/DDBJ whole genome shotgun (WGS) entry which is preliminary data.</text>
</comment>
<dbReference type="EMBL" id="JAACNO010000103">
    <property type="protein sequence ID" value="KAF4150019.1"/>
    <property type="molecule type" value="Genomic_DNA"/>
</dbReference>
<evidence type="ECO:0000313" key="2">
    <source>
        <dbReference type="Proteomes" id="UP000704712"/>
    </source>
</evidence>
<accession>A0A8S9VFN9</accession>
<sequence length="165" mass="17570">VGFCRGFIGKIGNIAFFLPIGNLAKSAKSALFFGIIRPDCPEDVIRIRTHPDGQLSASLASLSSSFPPWSMFEQYISHQSGGRLARQLLAELGRSVVMDVLLDGPYGGVLVDVYGSRGAHVVPLAEGVGGQGGWRKSTGDPSVRIGNADFHDDEHHGKASYGCID</sequence>
<dbReference type="AlphaFoldDB" id="A0A8S9VFN9"/>
<evidence type="ECO:0000313" key="1">
    <source>
        <dbReference type="EMBL" id="KAF4150019.1"/>
    </source>
</evidence>
<dbReference type="Proteomes" id="UP000704712">
    <property type="component" value="Unassembled WGS sequence"/>
</dbReference>
<protein>
    <submittedName>
        <fullName evidence="1">Uncharacterized protein</fullName>
    </submittedName>
</protein>
<proteinExistence type="predicted"/>
<organism evidence="1 2">
    <name type="scientific">Phytophthora infestans</name>
    <name type="common">Potato late blight agent</name>
    <name type="synonym">Botrytis infestans</name>
    <dbReference type="NCBI Taxonomy" id="4787"/>
    <lineage>
        <taxon>Eukaryota</taxon>
        <taxon>Sar</taxon>
        <taxon>Stramenopiles</taxon>
        <taxon>Oomycota</taxon>
        <taxon>Peronosporomycetes</taxon>
        <taxon>Peronosporales</taxon>
        <taxon>Peronosporaceae</taxon>
        <taxon>Phytophthora</taxon>
    </lineage>
</organism>
<gene>
    <name evidence="1" type="ORF">GN958_ATG00812</name>
</gene>
<reference evidence="1" key="1">
    <citation type="submission" date="2020-03" db="EMBL/GenBank/DDBJ databases">
        <title>Hybrid Assembly of Korean Phytophthora infestans isolates.</title>
        <authorList>
            <person name="Prokchorchik M."/>
            <person name="Lee Y."/>
            <person name="Seo J."/>
            <person name="Cho J.-H."/>
            <person name="Park Y.-E."/>
            <person name="Jang D.-C."/>
            <person name="Im J.-S."/>
            <person name="Choi J.-G."/>
            <person name="Park H.-J."/>
            <person name="Lee G.-B."/>
            <person name="Lee Y.-G."/>
            <person name="Hong S.-Y."/>
            <person name="Cho K."/>
            <person name="Sohn K.H."/>
        </authorList>
    </citation>
    <scope>NUCLEOTIDE SEQUENCE</scope>
    <source>
        <strain evidence="1">KR_2_A2</strain>
    </source>
</reference>